<dbReference type="Gene3D" id="3.40.1260.10">
    <property type="entry name" value="DsrEFH-like"/>
    <property type="match status" value="1"/>
</dbReference>
<organism evidence="1 2">
    <name type="scientific">Inquilinus limosus MP06</name>
    <dbReference type="NCBI Taxonomy" id="1398085"/>
    <lineage>
        <taxon>Bacteria</taxon>
        <taxon>Pseudomonadati</taxon>
        <taxon>Pseudomonadota</taxon>
        <taxon>Alphaproteobacteria</taxon>
        <taxon>Rhodospirillales</taxon>
        <taxon>Rhodospirillaceae</taxon>
        <taxon>Inquilinus</taxon>
    </lineage>
</organism>
<accession>A0A0A0D7W5</accession>
<dbReference type="PANTHER" id="PTHR34655">
    <property type="entry name" value="CONSERVED WITHIN P. AEROPHILUM"/>
    <property type="match status" value="1"/>
</dbReference>
<sequence length="137" mass="14499">MTMAEGPAGIGALSIVVFDGRFDRVHYALVLASAAAATNRRATLFFTGQALWALLPEGWRRLDGDAEAQEAGFASRRVATFTELLEACQALGVRFIACEMGLRALGLAAADLAVQAEIAGVVTLLAESPRDGQMLFI</sequence>
<dbReference type="EMBL" id="JANX01000069">
    <property type="protein sequence ID" value="KGM34776.1"/>
    <property type="molecule type" value="Genomic_DNA"/>
</dbReference>
<evidence type="ECO:0000313" key="1">
    <source>
        <dbReference type="EMBL" id="KGM34776.1"/>
    </source>
</evidence>
<comment type="caution">
    <text evidence="1">The sequence shown here is derived from an EMBL/GenBank/DDBJ whole genome shotgun (WGS) entry which is preliminary data.</text>
</comment>
<evidence type="ECO:0000313" key="2">
    <source>
        <dbReference type="Proteomes" id="UP000029995"/>
    </source>
</evidence>
<protein>
    <submittedName>
        <fullName evidence="1">Uncharacterized protein</fullName>
    </submittedName>
</protein>
<dbReference type="Pfam" id="PF13686">
    <property type="entry name" value="DrsE_2"/>
    <property type="match status" value="1"/>
</dbReference>
<reference evidence="1 2" key="1">
    <citation type="submission" date="2014-01" db="EMBL/GenBank/DDBJ databases">
        <title>Genome sequence determination for a cystic fibrosis isolate, Inquilinus limosus.</title>
        <authorList>
            <person name="Pino M."/>
            <person name="Di Conza J."/>
            <person name="Gutkind G."/>
        </authorList>
    </citation>
    <scope>NUCLEOTIDE SEQUENCE [LARGE SCALE GENOMIC DNA]</scope>
    <source>
        <strain evidence="1 2">MP06</strain>
    </source>
</reference>
<gene>
    <name evidence="1" type="ORF">P409_08275</name>
</gene>
<dbReference type="Proteomes" id="UP000029995">
    <property type="component" value="Unassembled WGS sequence"/>
</dbReference>
<dbReference type="PANTHER" id="PTHR34655:SF2">
    <property type="entry name" value="PEROXIREDOXIN FAMILY PROTEIN"/>
    <property type="match status" value="1"/>
</dbReference>
<dbReference type="AlphaFoldDB" id="A0A0A0D7W5"/>
<dbReference type="InterPro" id="IPR032836">
    <property type="entry name" value="DsrE2-like"/>
</dbReference>
<name>A0A0A0D7W5_9PROT</name>
<proteinExistence type="predicted"/>
<dbReference type="InterPro" id="IPR027396">
    <property type="entry name" value="DsrEFH-like"/>
</dbReference>
<dbReference type="SUPFAM" id="SSF75169">
    <property type="entry name" value="DsrEFH-like"/>
    <property type="match status" value="1"/>
</dbReference>